<dbReference type="Gene3D" id="3.90.550.10">
    <property type="entry name" value="Spore Coat Polysaccharide Biosynthesis Protein SpsA, Chain A"/>
    <property type="match status" value="1"/>
</dbReference>
<reference evidence="5" key="1">
    <citation type="submission" date="2020-02" db="EMBL/GenBank/DDBJ databases">
        <authorList>
            <person name="Meier V. D."/>
        </authorList>
    </citation>
    <scope>NUCLEOTIDE SEQUENCE</scope>
    <source>
        <strain evidence="5">AVDCRST_MAG42</strain>
    </source>
</reference>
<dbReference type="InterPro" id="IPR039528">
    <property type="entry name" value="DPM1-like"/>
</dbReference>
<dbReference type="EMBL" id="CADCTA010000009">
    <property type="protein sequence ID" value="CAA9213370.1"/>
    <property type="molecule type" value="Genomic_DNA"/>
</dbReference>
<keyword evidence="2" id="KW-0328">Glycosyltransferase</keyword>
<evidence type="ECO:0000256" key="2">
    <source>
        <dbReference type="ARBA" id="ARBA00022676"/>
    </source>
</evidence>
<name>A0A6J4H5L6_9BACT</name>
<dbReference type="InterPro" id="IPR001173">
    <property type="entry name" value="Glyco_trans_2-like"/>
</dbReference>
<dbReference type="PANTHER" id="PTHR43398">
    <property type="entry name" value="DOLICHOL-PHOSPHATE MANNOSYLTRANSFERASE SUBUNIT 1"/>
    <property type="match status" value="1"/>
</dbReference>
<dbReference type="AlphaFoldDB" id="A0A6J4H5L6"/>
<proteinExistence type="inferred from homology"/>
<gene>
    <name evidence="5" type="ORF">AVDCRST_MAG42-222</name>
</gene>
<evidence type="ECO:0000256" key="3">
    <source>
        <dbReference type="ARBA" id="ARBA00022679"/>
    </source>
</evidence>
<sequence length="257" mass="27862">MSGPQNSQTLSVVVPTLNEVENVEPLVREVMRNAPHCAEIIIVDDGSTDGTRERIRALMADYPLRLIARDEPSFGLAGAVIEGARAAHGDLLVVMDADLSHPPSEIDALASPIFDGRADMVIGSRYVRGGTTPGWPIYRKVLSRVASGFAYPLTGVHDSMCGFFAVRRSVLLEFAPAASGFKIAFELIVRGGRNLRVLEVPIAFRDRARGTSKMSLGVALIFSLRWVAAAAHIVSRREPRAREVGARFVSPEATRSN</sequence>
<comment type="similarity">
    <text evidence="1">Belongs to the glycosyltransferase 2 family.</text>
</comment>
<dbReference type="PANTHER" id="PTHR43398:SF1">
    <property type="entry name" value="DOLICHOL-PHOSPHATE MANNOSYLTRANSFERASE SUBUNIT 1"/>
    <property type="match status" value="1"/>
</dbReference>
<keyword evidence="3" id="KW-0808">Transferase</keyword>
<evidence type="ECO:0000259" key="4">
    <source>
        <dbReference type="Pfam" id="PF00535"/>
    </source>
</evidence>
<evidence type="ECO:0000256" key="1">
    <source>
        <dbReference type="ARBA" id="ARBA00006739"/>
    </source>
</evidence>
<dbReference type="Pfam" id="PF00535">
    <property type="entry name" value="Glycos_transf_2"/>
    <property type="match status" value="1"/>
</dbReference>
<evidence type="ECO:0000313" key="5">
    <source>
        <dbReference type="EMBL" id="CAA9213370.1"/>
    </source>
</evidence>
<dbReference type="SUPFAM" id="SSF53448">
    <property type="entry name" value="Nucleotide-diphospho-sugar transferases"/>
    <property type="match status" value="1"/>
</dbReference>
<dbReference type="InterPro" id="IPR029044">
    <property type="entry name" value="Nucleotide-diphossugar_trans"/>
</dbReference>
<accession>A0A6J4H5L6</accession>
<feature type="domain" description="Glycosyltransferase 2-like" evidence="4">
    <location>
        <begin position="11"/>
        <end position="171"/>
    </location>
</feature>
<organism evidence="5">
    <name type="scientific">uncultured Chthoniobacterales bacterium</name>
    <dbReference type="NCBI Taxonomy" id="1836801"/>
    <lineage>
        <taxon>Bacteria</taxon>
        <taxon>Pseudomonadati</taxon>
        <taxon>Verrucomicrobiota</taxon>
        <taxon>Spartobacteria</taxon>
        <taxon>Chthoniobacterales</taxon>
        <taxon>environmental samples</taxon>
    </lineage>
</organism>
<protein>
    <recommendedName>
        <fullName evidence="4">Glycosyltransferase 2-like domain-containing protein</fullName>
    </recommendedName>
</protein>
<dbReference type="CDD" id="cd06442">
    <property type="entry name" value="DPM1_like"/>
    <property type="match status" value="1"/>
</dbReference>
<dbReference type="GO" id="GO:0004582">
    <property type="term" value="F:dolichyl-phosphate beta-D-mannosyltransferase activity"/>
    <property type="evidence" value="ECO:0007669"/>
    <property type="project" value="InterPro"/>
</dbReference>